<dbReference type="SMART" id="SM00855">
    <property type="entry name" value="PGAM"/>
    <property type="match status" value="1"/>
</dbReference>
<keyword evidence="2" id="KW-0067">ATP-binding</keyword>
<dbReference type="PANTHER" id="PTHR10606:SF44">
    <property type="entry name" value="6-PHOSPHOFRUCTO 2-KINASE_FRUCTOSE 2,6-BISPHOSPHATASE LONG FORM"/>
    <property type="match status" value="1"/>
</dbReference>
<dbReference type="GO" id="GO:0005829">
    <property type="term" value="C:cytosol"/>
    <property type="evidence" value="ECO:0007669"/>
    <property type="project" value="TreeGrafter"/>
</dbReference>
<dbReference type="GO" id="GO:0005524">
    <property type="term" value="F:ATP binding"/>
    <property type="evidence" value="ECO:0007669"/>
    <property type="project" value="UniProtKB-KW"/>
</dbReference>
<dbReference type="InterPro" id="IPR001345">
    <property type="entry name" value="PG/BPGM_mutase_AS"/>
</dbReference>
<organism evidence="4 5">
    <name type="scientific">Nitzschia inconspicua</name>
    <dbReference type="NCBI Taxonomy" id="303405"/>
    <lineage>
        <taxon>Eukaryota</taxon>
        <taxon>Sar</taxon>
        <taxon>Stramenopiles</taxon>
        <taxon>Ochrophyta</taxon>
        <taxon>Bacillariophyta</taxon>
        <taxon>Bacillariophyceae</taxon>
        <taxon>Bacillariophycidae</taxon>
        <taxon>Bacillariales</taxon>
        <taxon>Bacillariaceae</taxon>
        <taxon>Nitzschia</taxon>
    </lineage>
</organism>
<accession>A0A9K3LZT2</accession>
<dbReference type="Pfam" id="PF01591">
    <property type="entry name" value="6PF2K"/>
    <property type="match status" value="1"/>
</dbReference>
<dbReference type="PROSITE" id="PS00175">
    <property type="entry name" value="PG_MUTASE"/>
    <property type="match status" value="1"/>
</dbReference>
<dbReference type="GO" id="GO:0006000">
    <property type="term" value="P:fructose metabolic process"/>
    <property type="evidence" value="ECO:0007669"/>
    <property type="project" value="InterPro"/>
</dbReference>
<dbReference type="FunFam" id="3.40.50.300:FF:000644">
    <property type="entry name" value="GpmB, Fructose-2,6-bisphosphatase"/>
    <property type="match status" value="1"/>
</dbReference>
<feature type="domain" description="6-phosphofructo-2-kinase" evidence="3">
    <location>
        <begin position="56"/>
        <end position="270"/>
    </location>
</feature>
<dbReference type="AlphaFoldDB" id="A0A9K3LZT2"/>
<dbReference type="Proteomes" id="UP000693970">
    <property type="component" value="Unassembled WGS sequence"/>
</dbReference>
<dbReference type="GO" id="GO:0004331">
    <property type="term" value="F:fructose-2,6-bisphosphate 2-phosphatase activity"/>
    <property type="evidence" value="ECO:0007669"/>
    <property type="project" value="TreeGrafter"/>
</dbReference>
<reference evidence="4" key="2">
    <citation type="submission" date="2021-04" db="EMBL/GenBank/DDBJ databases">
        <authorList>
            <person name="Podell S."/>
        </authorList>
    </citation>
    <scope>NUCLEOTIDE SEQUENCE</scope>
    <source>
        <strain evidence="4">Hildebrandi</strain>
    </source>
</reference>
<dbReference type="InterPro" id="IPR003094">
    <property type="entry name" value="6Pfruct_kin"/>
</dbReference>
<gene>
    <name evidence="4" type="ORF">IV203_020004</name>
</gene>
<evidence type="ECO:0000256" key="1">
    <source>
        <dbReference type="ARBA" id="ARBA00022741"/>
    </source>
</evidence>
<dbReference type="CDD" id="cd07067">
    <property type="entry name" value="HP_PGM_like"/>
    <property type="match status" value="1"/>
</dbReference>
<proteinExistence type="predicted"/>
<keyword evidence="5" id="KW-1185">Reference proteome</keyword>
<protein>
    <submittedName>
        <fullName evidence="4">Bifunctional 6-phosphofructo-2-kinase</fullName>
    </submittedName>
</protein>
<reference evidence="4" key="1">
    <citation type="journal article" date="2021" name="Sci. Rep.">
        <title>Diploid genomic architecture of Nitzschia inconspicua, an elite biomass production diatom.</title>
        <authorList>
            <person name="Oliver A."/>
            <person name="Podell S."/>
            <person name="Pinowska A."/>
            <person name="Traller J.C."/>
            <person name="Smith S.R."/>
            <person name="McClure R."/>
            <person name="Beliaev A."/>
            <person name="Bohutskyi P."/>
            <person name="Hill E.A."/>
            <person name="Rabines A."/>
            <person name="Zheng H."/>
            <person name="Allen L.Z."/>
            <person name="Kuo A."/>
            <person name="Grigoriev I.V."/>
            <person name="Allen A.E."/>
            <person name="Hazlebeck D."/>
            <person name="Allen E.E."/>
        </authorList>
    </citation>
    <scope>NUCLEOTIDE SEQUENCE</scope>
    <source>
        <strain evidence="4">Hildebrandi</strain>
    </source>
</reference>
<dbReference type="OrthoDB" id="267323at2759"/>
<dbReference type="PANTHER" id="PTHR10606">
    <property type="entry name" value="6-PHOSPHOFRUCTO-2-KINASE/FRUCTOSE-2,6-BISPHOSPHATASE"/>
    <property type="match status" value="1"/>
</dbReference>
<evidence type="ECO:0000259" key="3">
    <source>
        <dbReference type="Pfam" id="PF01591"/>
    </source>
</evidence>
<name>A0A9K3LZT2_9STRA</name>
<dbReference type="InterPro" id="IPR013079">
    <property type="entry name" value="6Phosfructo_kin"/>
</dbReference>
<dbReference type="GO" id="GO:0006003">
    <property type="term" value="P:fructose 2,6-bisphosphate metabolic process"/>
    <property type="evidence" value="ECO:0007669"/>
    <property type="project" value="InterPro"/>
</dbReference>
<sequence length="581" mass="65768">MTAAPALPNSISHDGSINSIHSMPSHEFPRYVDNPLPHVLPEGENATPLEVIGSTASDKLVIIMVGLPATGKTHIAKRICRFLSFFHDIPSQIFNVGDYRRELCGAQLPAQFYSPENPEGVAARKIACDAALADLVDYISQDGVRVAALDATNSTFERRRHIIQTLSEKQGHRGIKKMFVESVCDDESILKENIQKVKLSTPDYKDMDPDDAVQDFLERRENYMAQYEPVTEKDGPFCRIINSKKFIVSNIRGYLPLKVVHFVMNLHMLPRTFYLTRHGQSEYNLLGKIGGDSGLTPAGIEYARRLAVFAKEEIAKRHDLEGNVVMDDSEVSDDANGQPQQQRPCRLWTSTLRRTQETAQFIQHDTISHTFDNGDTLDWVQFRQMPRRNLDELYAGTCDGMTYKEIEQVFPEEFARRQADKLSYRYPRGESYMDVTLRLEPLAQEMERTREPVLIIGHQGILRILYAYFMGLDRKEAPYVSIPLNNVIELTPHAYGCHEKRYCLMMKEEMLKDGQDEPVTSMPMAAHEGLHDTPGDDKHYSENDDVPSQLLTPTAVQEAAGVRAINSEYSPLDPVMNAPSC</sequence>
<evidence type="ECO:0000256" key="2">
    <source>
        <dbReference type="ARBA" id="ARBA00022840"/>
    </source>
</evidence>
<comment type="caution">
    <text evidence="4">The sequence shown here is derived from an EMBL/GenBank/DDBJ whole genome shotgun (WGS) entry which is preliminary data.</text>
</comment>
<evidence type="ECO:0000313" key="5">
    <source>
        <dbReference type="Proteomes" id="UP000693970"/>
    </source>
</evidence>
<dbReference type="Pfam" id="PF00300">
    <property type="entry name" value="His_Phos_1"/>
    <property type="match status" value="2"/>
</dbReference>
<dbReference type="EMBL" id="JAGRRH010000004">
    <property type="protein sequence ID" value="KAG7371434.1"/>
    <property type="molecule type" value="Genomic_DNA"/>
</dbReference>
<dbReference type="InterPro" id="IPR013078">
    <property type="entry name" value="His_Pase_superF_clade-1"/>
</dbReference>
<evidence type="ECO:0000313" key="4">
    <source>
        <dbReference type="EMBL" id="KAG7371434.1"/>
    </source>
</evidence>
<keyword evidence="1" id="KW-0547">Nucleotide-binding</keyword>
<dbReference type="GO" id="GO:0003873">
    <property type="term" value="F:6-phosphofructo-2-kinase activity"/>
    <property type="evidence" value="ECO:0007669"/>
    <property type="project" value="InterPro"/>
</dbReference>